<keyword evidence="3 5" id="KW-1133">Transmembrane helix</keyword>
<dbReference type="EMBL" id="CP017634">
    <property type="protein sequence ID" value="ATW25084.1"/>
    <property type="molecule type" value="Genomic_DNA"/>
</dbReference>
<proteinExistence type="predicted"/>
<evidence type="ECO:0000256" key="1">
    <source>
        <dbReference type="ARBA" id="ARBA00004141"/>
    </source>
</evidence>
<protein>
    <recommendedName>
        <fullName evidence="8">DUF4870 domain-containing protein</fullName>
    </recommendedName>
</protein>
<evidence type="ECO:0000313" key="7">
    <source>
        <dbReference type="Proteomes" id="UP000323521"/>
    </source>
</evidence>
<feature type="transmembrane region" description="Helical" evidence="5">
    <location>
        <begin position="83"/>
        <end position="104"/>
    </location>
</feature>
<dbReference type="Proteomes" id="UP000323521">
    <property type="component" value="Chromosome"/>
</dbReference>
<accession>A0A3G1KRS6</accession>
<gene>
    <name evidence="6" type="ORF">DCMF_10120</name>
</gene>
<feature type="transmembrane region" description="Helical" evidence="5">
    <location>
        <begin position="55"/>
        <end position="77"/>
    </location>
</feature>
<keyword evidence="7" id="KW-1185">Reference proteome</keyword>
<name>A0A3G1KRS6_FORW1</name>
<evidence type="ECO:0000313" key="6">
    <source>
        <dbReference type="EMBL" id="ATW25084.1"/>
    </source>
</evidence>
<keyword evidence="2 5" id="KW-0812">Transmembrane</keyword>
<evidence type="ECO:0008006" key="8">
    <source>
        <dbReference type="Google" id="ProtNLM"/>
    </source>
</evidence>
<keyword evidence="4 5" id="KW-0472">Membrane</keyword>
<dbReference type="KEGG" id="fwa:DCMF_10120"/>
<reference evidence="6 7" key="1">
    <citation type="submission" date="2016-10" db="EMBL/GenBank/DDBJ databases">
        <title>Complete Genome Sequence of Peptococcaceae strain DCMF.</title>
        <authorList>
            <person name="Edwards R.J."/>
            <person name="Holland S.I."/>
            <person name="Deshpande N.P."/>
            <person name="Wong Y.K."/>
            <person name="Ertan H."/>
            <person name="Manefield M."/>
            <person name="Russell T.L."/>
            <person name="Lee M.J."/>
        </authorList>
    </citation>
    <scope>NUCLEOTIDE SEQUENCE [LARGE SCALE GENOMIC DNA]</scope>
    <source>
        <strain evidence="6 7">DCMF</strain>
    </source>
</reference>
<evidence type="ECO:0000256" key="3">
    <source>
        <dbReference type="ARBA" id="ARBA00022989"/>
    </source>
</evidence>
<feature type="transmembrane region" description="Helical" evidence="5">
    <location>
        <begin position="14"/>
        <end position="35"/>
    </location>
</feature>
<evidence type="ECO:0000256" key="2">
    <source>
        <dbReference type="ARBA" id="ARBA00022692"/>
    </source>
</evidence>
<comment type="subcellular location">
    <subcellularLocation>
        <location evidence="1">Membrane</location>
        <topology evidence="1">Multi-pass membrane protein</topology>
    </subcellularLocation>
</comment>
<dbReference type="InterPro" id="IPR019109">
    <property type="entry name" value="MamF_MmsF"/>
</dbReference>
<evidence type="ECO:0000256" key="5">
    <source>
        <dbReference type="SAM" id="Phobius"/>
    </source>
</evidence>
<dbReference type="AlphaFoldDB" id="A0A3G1KRS6"/>
<organism evidence="6 7">
    <name type="scientific">Formimonas warabiya</name>
    <dbReference type="NCBI Taxonomy" id="1761012"/>
    <lineage>
        <taxon>Bacteria</taxon>
        <taxon>Bacillati</taxon>
        <taxon>Bacillota</taxon>
        <taxon>Clostridia</taxon>
        <taxon>Eubacteriales</taxon>
        <taxon>Peptococcaceae</taxon>
        <taxon>Candidatus Formimonas</taxon>
    </lineage>
</organism>
<sequence length="127" mass="14247">MIALETKERALVSIAHLCILINFPGLFIAFVIYFLEKDNSCFVKKGVKQAVGLQLIVCAFLFIFKTVRFFGLFSISFGRTSSLLALGLSVIYGAIALMAIYAAFMSYKGNDYRYPLIGKFIDNYGRE</sequence>
<evidence type="ECO:0000256" key="4">
    <source>
        <dbReference type="ARBA" id="ARBA00023136"/>
    </source>
</evidence>
<dbReference type="Pfam" id="PF09685">
    <property type="entry name" value="MamF_MmsF"/>
    <property type="match status" value="1"/>
</dbReference>